<evidence type="ECO:0000256" key="2">
    <source>
        <dbReference type="ARBA" id="ARBA00009239"/>
    </source>
</evidence>
<dbReference type="Pfam" id="PF05679">
    <property type="entry name" value="CHGN"/>
    <property type="match status" value="1"/>
</dbReference>
<evidence type="ECO:0000256" key="5">
    <source>
        <dbReference type="ARBA" id="ARBA00022968"/>
    </source>
</evidence>
<dbReference type="InterPro" id="IPR029044">
    <property type="entry name" value="Nucleotide-diphossugar_trans"/>
</dbReference>
<dbReference type="InterPro" id="IPR008428">
    <property type="entry name" value="Chond_GalNAc"/>
</dbReference>
<dbReference type="CDD" id="cd00761">
    <property type="entry name" value="Glyco_tranf_GTA_type"/>
    <property type="match status" value="1"/>
</dbReference>
<name>A0A8S2U4A2_9BILA</name>
<evidence type="ECO:0000313" key="11">
    <source>
        <dbReference type="EMBL" id="CAF4297926.1"/>
    </source>
</evidence>
<comment type="subcellular location">
    <subcellularLocation>
        <location evidence="1 9">Golgi apparatus</location>
        <location evidence="1 9">Golgi stack membrane</location>
        <topology evidence="1 9">Single-pass type II membrane protein</topology>
    </subcellularLocation>
</comment>
<dbReference type="Proteomes" id="UP000677228">
    <property type="component" value="Unassembled WGS sequence"/>
</dbReference>
<dbReference type="AlphaFoldDB" id="A0A8S2U4A2"/>
<evidence type="ECO:0000256" key="4">
    <source>
        <dbReference type="ARBA" id="ARBA00022692"/>
    </source>
</evidence>
<keyword evidence="7 9" id="KW-0333">Golgi apparatus</keyword>
<comment type="similarity">
    <text evidence="2 9">Belongs to the chondroitin N-acetylgalactosaminyltransferase family.</text>
</comment>
<evidence type="ECO:0000256" key="1">
    <source>
        <dbReference type="ARBA" id="ARBA00004447"/>
    </source>
</evidence>
<dbReference type="PANTHER" id="PTHR12369">
    <property type="entry name" value="CHONDROITIN SYNTHASE"/>
    <property type="match status" value="1"/>
</dbReference>
<dbReference type="GO" id="GO:0032580">
    <property type="term" value="C:Golgi cisterna membrane"/>
    <property type="evidence" value="ECO:0007669"/>
    <property type="project" value="UniProtKB-SubCell"/>
</dbReference>
<dbReference type="Gene3D" id="3.90.550.10">
    <property type="entry name" value="Spore Coat Polysaccharide Biosynthesis Protein SpsA, Chain A"/>
    <property type="match status" value="1"/>
</dbReference>
<dbReference type="GO" id="GO:0047238">
    <property type="term" value="F:glucuronosyl-N-acetylgalactosaminyl-proteoglycan 4-beta-N-acetylgalactosaminyltransferase activity"/>
    <property type="evidence" value="ECO:0007669"/>
    <property type="project" value="TreeGrafter"/>
</dbReference>
<comment type="caution">
    <text evidence="11">The sequence shown here is derived from an EMBL/GenBank/DDBJ whole genome shotgun (WGS) entry which is preliminary data.</text>
</comment>
<reference evidence="11" key="1">
    <citation type="submission" date="2021-02" db="EMBL/GenBank/DDBJ databases">
        <authorList>
            <person name="Nowell W R."/>
        </authorList>
    </citation>
    <scope>NUCLEOTIDE SEQUENCE</scope>
</reference>
<evidence type="ECO:0000256" key="8">
    <source>
        <dbReference type="ARBA" id="ARBA00023136"/>
    </source>
</evidence>
<keyword evidence="5 9" id="KW-0735">Signal-anchor</keyword>
<gene>
    <name evidence="10" type="ORF">OVA965_LOCUS37328</name>
    <name evidence="11" type="ORF">TMI583_LOCUS38403</name>
</gene>
<dbReference type="EMBL" id="CAJOBA010057150">
    <property type="protein sequence ID" value="CAF4297926.1"/>
    <property type="molecule type" value="Genomic_DNA"/>
</dbReference>
<evidence type="ECO:0000313" key="10">
    <source>
        <dbReference type="EMBL" id="CAF1509955.1"/>
    </source>
</evidence>
<dbReference type="EC" id="2.4.1.-" evidence="9"/>
<keyword evidence="6" id="KW-1133">Transmembrane helix</keyword>
<evidence type="ECO:0000256" key="6">
    <source>
        <dbReference type="ARBA" id="ARBA00022989"/>
    </source>
</evidence>
<evidence type="ECO:0000256" key="7">
    <source>
        <dbReference type="ARBA" id="ARBA00023034"/>
    </source>
</evidence>
<keyword evidence="3 9" id="KW-0808">Transferase</keyword>
<protein>
    <recommendedName>
        <fullName evidence="9">Hexosyltransferase</fullName>
        <ecNumber evidence="9">2.4.1.-</ecNumber>
    </recommendedName>
</protein>
<evidence type="ECO:0000313" key="12">
    <source>
        <dbReference type="Proteomes" id="UP000682733"/>
    </source>
</evidence>
<evidence type="ECO:0000256" key="9">
    <source>
        <dbReference type="RuleBase" id="RU364016"/>
    </source>
</evidence>
<dbReference type="EMBL" id="CAJNOK010035077">
    <property type="protein sequence ID" value="CAF1509955.1"/>
    <property type="molecule type" value="Genomic_DNA"/>
</dbReference>
<sequence length="403" mass="47529">YSATNELPVRSIEPSFKQCFDEVVRTYMEDVNKVSRHMGRFLEYKKTLYGYYKHEPKYGINYILDLFLIYRKYSGKKMSVPVRKRVYVVQKFRPYYFRELFLLVPNSSSAIRVSSDISSLSSLSSNNKPKFPVKYLNMIVPVSGRLNTLKRLLNNFDSVVLNNSNLNYVLLNIVLMETTEDNSEKMSTLVDYIQNFNRKRSIITMTDRTRINVIKVDNENFTRGYARSYGASKFNDTDLLFFMDLDMIFTKDLFPRILRNTIYNKQVYFPIIFSQYDPQYWNTIKSENNSFAMLRDNVGYWRQYGFGMLGIYKSDLKYVGNWNREINGWGKEDVEIYDKLVQSNLTVFRSVDNSLIHIFHTKECSSILSDDQMRMCKGTRSITLGSQRTLVMEVQKLIDQNKI</sequence>
<keyword evidence="4" id="KW-0812">Transmembrane</keyword>
<evidence type="ECO:0000256" key="3">
    <source>
        <dbReference type="ARBA" id="ARBA00022679"/>
    </source>
</evidence>
<proteinExistence type="inferred from homology"/>
<dbReference type="SUPFAM" id="SSF53448">
    <property type="entry name" value="Nucleotide-diphospho-sugar transferases"/>
    <property type="match status" value="1"/>
</dbReference>
<dbReference type="InterPro" id="IPR051227">
    <property type="entry name" value="CS_glycosyltransferase"/>
</dbReference>
<accession>A0A8S2U4A2</accession>
<dbReference type="PANTHER" id="PTHR12369:SF11">
    <property type="entry name" value="HEXOSYLTRANSFERASE"/>
    <property type="match status" value="1"/>
</dbReference>
<feature type="non-terminal residue" evidence="11">
    <location>
        <position position="1"/>
    </location>
</feature>
<organism evidence="11 12">
    <name type="scientific">Didymodactylos carnosus</name>
    <dbReference type="NCBI Taxonomy" id="1234261"/>
    <lineage>
        <taxon>Eukaryota</taxon>
        <taxon>Metazoa</taxon>
        <taxon>Spiralia</taxon>
        <taxon>Gnathifera</taxon>
        <taxon>Rotifera</taxon>
        <taxon>Eurotatoria</taxon>
        <taxon>Bdelloidea</taxon>
        <taxon>Philodinida</taxon>
        <taxon>Philodinidae</taxon>
        <taxon>Didymodactylos</taxon>
    </lineage>
</organism>
<keyword evidence="8" id="KW-0472">Membrane</keyword>
<dbReference type="Proteomes" id="UP000682733">
    <property type="component" value="Unassembled WGS sequence"/>
</dbReference>